<dbReference type="Pfam" id="PF01036">
    <property type="entry name" value="Bac_rhodopsin"/>
    <property type="match status" value="1"/>
</dbReference>
<accession>A0A1H1I2M8</accession>
<dbReference type="CDD" id="cd15029">
    <property type="entry name" value="7tm_SRI_SRII"/>
    <property type="match status" value="1"/>
</dbReference>
<feature type="transmembrane region" description="Helical" evidence="11">
    <location>
        <begin position="163"/>
        <end position="181"/>
    </location>
</feature>
<dbReference type="InterPro" id="IPR001425">
    <property type="entry name" value="Arc/bac/fun_rhodopsins"/>
</dbReference>
<evidence type="ECO:0000313" key="13">
    <source>
        <dbReference type="Proteomes" id="UP000198848"/>
    </source>
</evidence>
<protein>
    <submittedName>
        <fullName evidence="12">Sensory rhodopsin</fullName>
    </submittedName>
</protein>
<dbReference type="GO" id="GO:0007602">
    <property type="term" value="P:phototransduction"/>
    <property type="evidence" value="ECO:0007669"/>
    <property type="project" value="UniProtKB-KW"/>
</dbReference>
<feature type="transmembrane region" description="Helical" evidence="11">
    <location>
        <begin position="98"/>
        <end position="118"/>
    </location>
</feature>
<dbReference type="PROSITE" id="PS00950">
    <property type="entry name" value="BACTERIAL_OPSIN_1"/>
    <property type="match status" value="1"/>
</dbReference>
<dbReference type="AlphaFoldDB" id="A0A1H1I2M8"/>
<feature type="transmembrane region" description="Helical" evidence="11">
    <location>
        <begin position="73"/>
        <end position="91"/>
    </location>
</feature>
<dbReference type="GO" id="GO:0016020">
    <property type="term" value="C:membrane"/>
    <property type="evidence" value="ECO:0007669"/>
    <property type="project" value="UniProtKB-SubCell"/>
</dbReference>
<keyword evidence="4" id="KW-0716">Sensory transduction</keyword>
<comment type="subcellular location">
    <subcellularLocation>
        <location evidence="1">Membrane</location>
        <topology evidence="1">Multi-pass membrane protein</topology>
    </subcellularLocation>
</comment>
<evidence type="ECO:0000256" key="10">
    <source>
        <dbReference type="ARBA" id="ARBA00023170"/>
    </source>
</evidence>
<feature type="transmembrane region" description="Helical" evidence="11">
    <location>
        <begin position="6"/>
        <end position="24"/>
    </location>
</feature>
<keyword evidence="9 11" id="KW-0472">Membrane</keyword>
<organism evidence="12 13">
    <name type="scientific">Natronobacterium texcoconense</name>
    <dbReference type="NCBI Taxonomy" id="1095778"/>
    <lineage>
        <taxon>Archaea</taxon>
        <taxon>Methanobacteriati</taxon>
        <taxon>Methanobacteriota</taxon>
        <taxon>Stenosarchaea group</taxon>
        <taxon>Halobacteria</taxon>
        <taxon>Halobacteriales</taxon>
        <taxon>Natrialbaceae</taxon>
        <taxon>Natronobacterium</taxon>
    </lineage>
</organism>
<dbReference type="STRING" id="1095778.SAMN04489842_3264"/>
<keyword evidence="7 11" id="KW-1133">Transmembrane helix</keyword>
<evidence type="ECO:0000256" key="2">
    <source>
        <dbReference type="ARBA" id="ARBA00008130"/>
    </source>
</evidence>
<proteinExistence type="inferred from homology"/>
<reference evidence="13" key="1">
    <citation type="submission" date="2016-10" db="EMBL/GenBank/DDBJ databases">
        <authorList>
            <person name="Varghese N."/>
            <person name="Submissions S."/>
        </authorList>
    </citation>
    <scope>NUCLEOTIDE SEQUENCE [LARGE SCALE GENOMIC DNA]</scope>
    <source>
        <strain evidence="13">DSM 24767</strain>
    </source>
</reference>
<evidence type="ECO:0000256" key="3">
    <source>
        <dbReference type="ARBA" id="ARBA00022543"/>
    </source>
</evidence>
<evidence type="ECO:0000256" key="11">
    <source>
        <dbReference type="SAM" id="Phobius"/>
    </source>
</evidence>
<dbReference type="PANTHER" id="PTHR28286">
    <property type="match status" value="1"/>
</dbReference>
<name>A0A1H1I2M8_NATTX</name>
<dbReference type="Gene3D" id="1.20.1070.10">
    <property type="entry name" value="Rhodopsin 7-helix transmembrane proteins"/>
    <property type="match status" value="1"/>
</dbReference>
<dbReference type="InterPro" id="IPR018229">
    <property type="entry name" value="Rhodopsin_retinal_BS"/>
</dbReference>
<dbReference type="OrthoDB" id="330248at2157"/>
<feature type="transmembrane region" description="Helical" evidence="11">
    <location>
        <begin position="124"/>
        <end position="142"/>
    </location>
</feature>
<keyword evidence="13" id="KW-1185">Reference proteome</keyword>
<keyword evidence="8" id="KW-0157">Chromophore</keyword>
<evidence type="ECO:0000256" key="8">
    <source>
        <dbReference type="ARBA" id="ARBA00022991"/>
    </source>
</evidence>
<dbReference type="SMART" id="SM01021">
    <property type="entry name" value="Bac_rhodopsin"/>
    <property type="match status" value="1"/>
</dbReference>
<dbReference type="RefSeq" id="WP_090384006.1">
    <property type="nucleotide sequence ID" value="NZ_FNLC01000003.1"/>
</dbReference>
<gene>
    <name evidence="12" type="ORF">SAMN04489842_3264</name>
</gene>
<evidence type="ECO:0000256" key="5">
    <source>
        <dbReference type="ARBA" id="ARBA00022692"/>
    </source>
</evidence>
<keyword evidence="5 11" id="KW-0812">Transmembrane</keyword>
<keyword evidence="6" id="KW-0681">Retinal protein</keyword>
<dbReference type="GO" id="GO:0009881">
    <property type="term" value="F:photoreceptor activity"/>
    <property type="evidence" value="ECO:0007669"/>
    <property type="project" value="UniProtKB-KW"/>
</dbReference>
<evidence type="ECO:0000256" key="7">
    <source>
        <dbReference type="ARBA" id="ARBA00022989"/>
    </source>
</evidence>
<dbReference type="Proteomes" id="UP000198848">
    <property type="component" value="Unassembled WGS sequence"/>
</dbReference>
<feature type="transmembrane region" description="Helical" evidence="11">
    <location>
        <begin position="36"/>
        <end position="53"/>
    </location>
</feature>
<dbReference type="EMBL" id="FNLC01000003">
    <property type="protein sequence ID" value="SDR31923.1"/>
    <property type="molecule type" value="Genomic_DNA"/>
</dbReference>
<evidence type="ECO:0000256" key="1">
    <source>
        <dbReference type="ARBA" id="ARBA00004141"/>
    </source>
</evidence>
<comment type="similarity">
    <text evidence="2">Belongs to the archaeal/bacterial/fungal opsin family.</text>
</comment>
<dbReference type="PRINTS" id="PR00251">
    <property type="entry name" value="BACTRLOPSIN"/>
</dbReference>
<evidence type="ECO:0000313" key="12">
    <source>
        <dbReference type="EMBL" id="SDR31923.1"/>
    </source>
</evidence>
<keyword evidence="3" id="KW-0600">Photoreceptor protein</keyword>
<evidence type="ECO:0000256" key="9">
    <source>
        <dbReference type="ARBA" id="ARBA00023136"/>
    </source>
</evidence>
<evidence type="ECO:0000256" key="6">
    <source>
        <dbReference type="ARBA" id="ARBA00022925"/>
    </source>
</evidence>
<dbReference type="PANTHER" id="PTHR28286:SF2">
    <property type="entry name" value="BACTERIORHODOPSIN _OPSIN, NOPA (EUROFUNG)"/>
    <property type="match status" value="1"/>
</dbReference>
<dbReference type="PROSITE" id="PS00327">
    <property type="entry name" value="BACTERIAL_OPSIN_RET"/>
    <property type="match status" value="1"/>
</dbReference>
<evidence type="ECO:0000256" key="4">
    <source>
        <dbReference type="ARBA" id="ARBA00022606"/>
    </source>
</evidence>
<keyword evidence="10" id="KW-0675">Receptor</keyword>
<sequence length="236" mass="25377">MIDVTTWFAVGALGMLAGTIAFVWRGLSADGDYLQYYATLAAISLIATVAYAVMAMGEGWLEVDDRVVFIPRYVDWILTTPLLLAFLGMLAGVDRDTLYKIVAVNTVVMVAGFAGAALSASWRFGLFVLGGIAYLVMVYMVLGTMTERARERGSGTQSLFVSLRNLTIVLWSIYPVIWLLGPPGLAVLTPGVDVMLITYLDLLTKVGFGLIALNASAVIETEYQTTGLEAGAEQPA</sequence>
<dbReference type="GO" id="GO:0005216">
    <property type="term" value="F:monoatomic ion channel activity"/>
    <property type="evidence" value="ECO:0007669"/>
    <property type="project" value="InterPro"/>
</dbReference>
<dbReference type="SUPFAM" id="SSF81321">
    <property type="entry name" value="Family A G protein-coupled receptor-like"/>
    <property type="match status" value="1"/>
</dbReference>